<dbReference type="EMBL" id="CAJVQB010050697">
    <property type="protein sequence ID" value="CAG8835045.1"/>
    <property type="molecule type" value="Genomic_DNA"/>
</dbReference>
<organism evidence="2 3">
    <name type="scientific">Gigaspora margarita</name>
    <dbReference type="NCBI Taxonomy" id="4874"/>
    <lineage>
        <taxon>Eukaryota</taxon>
        <taxon>Fungi</taxon>
        <taxon>Fungi incertae sedis</taxon>
        <taxon>Mucoromycota</taxon>
        <taxon>Glomeromycotina</taxon>
        <taxon>Glomeromycetes</taxon>
        <taxon>Diversisporales</taxon>
        <taxon>Gigasporaceae</taxon>
        <taxon>Gigaspora</taxon>
    </lineage>
</organism>
<evidence type="ECO:0000256" key="1">
    <source>
        <dbReference type="SAM" id="MobiDB-lite"/>
    </source>
</evidence>
<feature type="compositionally biased region" description="Basic residues" evidence="1">
    <location>
        <begin position="89"/>
        <end position="101"/>
    </location>
</feature>
<proteinExistence type="predicted"/>
<protein>
    <submittedName>
        <fullName evidence="2">31394_t:CDS:1</fullName>
    </submittedName>
</protein>
<accession>A0ABN7WLH5</accession>
<evidence type="ECO:0000313" key="3">
    <source>
        <dbReference type="Proteomes" id="UP000789901"/>
    </source>
</evidence>
<sequence length="108" mass="12867">MAKTRAKSIKKTVYLYKEASSEDWDNYRSYLEQKLKTSNRILNLLQKQQHKEQPEAHTVDQIWDIIVNSITEAANICLPKKRLQYSINNRKRQKKEKKSKTYKAIVQL</sequence>
<gene>
    <name evidence="2" type="ORF">GMARGA_LOCUS32368</name>
</gene>
<feature type="non-terminal residue" evidence="2">
    <location>
        <position position="108"/>
    </location>
</feature>
<feature type="region of interest" description="Disordered" evidence="1">
    <location>
        <begin position="89"/>
        <end position="108"/>
    </location>
</feature>
<evidence type="ECO:0000313" key="2">
    <source>
        <dbReference type="EMBL" id="CAG8835045.1"/>
    </source>
</evidence>
<comment type="caution">
    <text evidence="2">The sequence shown here is derived from an EMBL/GenBank/DDBJ whole genome shotgun (WGS) entry which is preliminary data.</text>
</comment>
<name>A0ABN7WLH5_GIGMA</name>
<keyword evidence="3" id="KW-1185">Reference proteome</keyword>
<reference evidence="2 3" key="1">
    <citation type="submission" date="2021-06" db="EMBL/GenBank/DDBJ databases">
        <authorList>
            <person name="Kallberg Y."/>
            <person name="Tangrot J."/>
            <person name="Rosling A."/>
        </authorList>
    </citation>
    <scope>NUCLEOTIDE SEQUENCE [LARGE SCALE GENOMIC DNA]</scope>
    <source>
        <strain evidence="2 3">120-4 pot B 10/14</strain>
    </source>
</reference>
<dbReference type="Proteomes" id="UP000789901">
    <property type="component" value="Unassembled WGS sequence"/>
</dbReference>